<keyword evidence="8 10" id="KW-0472">Membrane</keyword>
<evidence type="ECO:0000256" key="9">
    <source>
        <dbReference type="ARBA" id="ARBA00023180"/>
    </source>
</evidence>
<name>A0ABN7RY33_OIKDI</name>
<keyword evidence="3" id="KW-0808">Transferase</keyword>
<evidence type="ECO:0000256" key="7">
    <source>
        <dbReference type="ARBA" id="ARBA00023034"/>
    </source>
</evidence>
<reference evidence="11 12" key="1">
    <citation type="submission" date="2021-04" db="EMBL/GenBank/DDBJ databases">
        <authorList>
            <person name="Bliznina A."/>
        </authorList>
    </citation>
    <scope>NUCLEOTIDE SEQUENCE [LARGE SCALE GENOMIC DNA]</scope>
</reference>
<accession>A0ABN7RY33</accession>
<evidence type="ECO:0000313" key="11">
    <source>
        <dbReference type="EMBL" id="CAG5086575.1"/>
    </source>
</evidence>
<evidence type="ECO:0000256" key="4">
    <source>
        <dbReference type="ARBA" id="ARBA00022692"/>
    </source>
</evidence>
<evidence type="ECO:0000256" key="10">
    <source>
        <dbReference type="SAM" id="Phobius"/>
    </source>
</evidence>
<keyword evidence="5" id="KW-0735">Signal-anchor</keyword>
<keyword evidence="12" id="KW-1185">Reference proteome</keyword>
<keyword evidence="6 10" id="KW-1133">Transmembrane helix</keyword>
<keyword evidence="9" id="KW-0325">Glycoprotein</keyword>
<evidence type="ECO:0000256" key="1">
    <source>
        <dbReference type="ARBA" id="ARBA00004323"/>
    </source>
</evidence>
<comment type="similarity">
    <text evidence="2">Belongs to the galactose-3-O-sulfotransferase family.</text>
</comment>
<proteinExistence type="inferred from homology"/>
<keyword evidence="7" id="KW-0333">Golgi apparatus</keyword>
<evidence type="ECO:0000313" key="12">
    <source>
        <dbReference type="Proteomes" id="UP001158576"/>
    </source>
</evidence>
<feature type="transmembrane region" description="Helical" evidence="10">
    <location>
        <begin position="6"/>
        <end position="26"/>
    </location>
</feature>
<dbReference type="PANTHER" id="PTHR14647:SF87">
    <property type="entry name" value="PUTATIVE-RELATED"/>
    <property type="match status" value="1"/>
</dbReference>
<dbReference type="PANTHER" id="PTHR14647">
    <property type="entry name" value="GALACTOSE-3-O-SULFOTRANSFERASE"/>
    <property type="match status" value="1"/>
</dbReference>
<evidence type="ECO:0000256" key="6">
    <source>
        <dbReference type="ARBA" id="ARBA00022989"/>
    </source>
</evidence>
<gene>
    <name evidence="11" type="ORF">OKIOD_LOCUS2823</name>
</gene>
<dbReference type="Pfam" id="PF06990">
    <property type="entry name" value="Gal-3-0_sulfotr"/>
    <property type="match status" value="1"/>
</dbReference>
<dbReference type="SUPFAM" id="SSF52540">
    <property type="entry name" value="P-loop containing nucleoside triphosphate hydrolases"/>
    <property type="match status" value="1"/>
</dbReference>
<keyword evidence="4 10" id="KW-0812">Transmembrane</keyword>
<evidence type="ECO:0000256" key="3">
    <source>
        <dbReference type="ARBA" id="ARBA00022679"/>
    </source>
</evidence>
<dbReference type="InterPro" id="IPR009729">
    <property type="entry name" value="Gal-3-0_sulfotransfrase"/>
</dbReference>
<evidence type="ECO:0000256" key="2">
    <source>
        <dbReference type="ARBA" id="ARBA00008124"/>
    </source>
</evidence>
<dbReference type="Gene3D" id="3.40.50.300">
    <property type="entry name" value="P-loop containing nucleotide triphosphate hydrolases"/>
    <property type="match status" value="2"/>
</dbReference>
<protein>
    <submittedName>
        <fullName evidence="11">Oidioi.mRNA.OKI2018_I69.PAR.g11265.t1.cds</fullName>
    </submittedName>
</protein>
<organism evidence="11 12">
    <name type="scientific">Oikopleura dioica</name>
    <name type="common">Tunicate</name>
    <dbReference type="NCBI Taxonomy" id="34765"/>
    <lineage>
        <taxon>Eukaryota</taxon>
        <taxon>Metazoa</taxon>
        <taxon>Chordata</taxon>
        <taxon>Tunicata</taxon>
        <taxon>Appendicularia</taxon>
        <taxon>Copelata</taxon>
        <taxon>Oikopleuridae</taxon>
        <taxon>Oikopleura</taxon>
    </lineage>
</organism>
<dbReference type="Proteomes" id="UP001158576">
    <property type="component" value="Chromosome PAR"/>
</dbReference>
<dbReference type="EMBL" id="OU015568">
    <property type="protein sequence ID" value="CAG5086575.1"/>
    <property type="molecule type" value="Genomic_DNA"/>
</dbReference>
<comment type="subcellular location">
    <subcellularLocation>
        <location evidence="1">Golgi apparatus membrane</location>
        <topology evidence="1">Single-pass type II membrane protein</topology>
    </subcellularLocation>
</comment>
<dbReference type="InterPro" id="IPR027417">
    <property type="entry name" value="P-loop_NTPase"/>
</dbReference>
<sequence>MRKCGQLPYITILAFIALWYGENYIFKVEFALRERKKFAKEENVGENENIGSKISGKQCNAHKNIFFLKTHKAGSTTLQNVLLRYGEANSLTFALPKQPGAHVFNYNLKFNSDLVRPSPSGSYNILCNHLHFDEKGVKETMPKDTKYIAIVRNPLDLFESIMSYYTEEVRAFQRVPGRDIQNNDETDERTIKRWIERLDQIFDLVLITDFFDESMILLKEELCWTTEDITFIKSNSRKLEKSKSSTADWLSDEYQQKLIDWNKADWMLYQHFNTTFANKVENFGRERMDNEIKLLNEANQKIADDCLREETTTSYFHSVPIQRYKLKDKNDNFCSNYVRSERQYLNKINQRQEEMLNLLRTQTSNKL</sequence>
<evidence type="ECO:0000256" key="5">
    <source>
        <dbReference type="ARBA" id="ARBA00022968"/>
    </source>
</evidence>
<evidence type="ECO:0000256" key="8">
    <source>
        <dbReference type="ARBA" id="ARBA00023136"/>
    </source>
</evidence>